<dbReference type="SUPFAM" id="SSF49299">
    <property type="entry name" value="PKD domain"/>
    <property type="match status" value="2"/>
</dbReference>
<dbReference type="Gene3D" id="2.60.40.10">
    <property type="entry name" value="Immunoglobulins"/>
    <property type="match status" value="2"/>
</dbReference>
<dbReference type="SUPFAM" id="SSF55383">
    <property type="entry name" value="Copper amine oxidase, domain N"/>
    <property type="match status" value="1"/>
</dbReference>
<feature type="compositionally biased region" description="Polar residues" evidence="1">
    <location>
        <begin position="51"/>
        <end position="94"/>
    </location>
</feature>
<reference evidence="4 5" key="1">
    <citation type="submission" date="2020-09" db="EMBL/GenBank/DDBJ databases">
        <title>Characterization of Paenibacillus peoriae strain ZF390 with broad-spectrum antimicrobial activity as a potential biocontrol agent.</title>
        <authorList>
            <person name="Li L."/>
            <person name="Zhao Y."/>
            <person name="Li B."/>
            <person name="Xie X."/>
        </authorList>
    </citation>
    <scope>NUCLEOTIDE SEQUENCE [LARGE SCALE GENOMIC DNA]</scope>
    <source>
        <strain evidence="4 5">ZF390</strain>
    </source>
</reference>
<evidence type="ECO:0000313" key="5">
    <source>
        <dbReference type="Proteomes" id="UP000516384"/>
    </source>
</evidence>
<keyword evidence="2" id="KW-0732">Signal</keyword>
<evidence type="ECO:0000256" key="2">
    <source>
        <dbReference type="SAM" id="SignalP"/>
    </source>
</evidence>
<dbReference type="AlphaFoldDB" id="A0A7H0Y3Z7"/>
<dbReference type="InterPro" id="IPR036582">
    <property type="entry name" value="Mao_N_sf"/>
</dbReference>
<name>A0A7H0Y3Z7_9BACL</name>
<dbReference type="RefSeq" id="WP_103048673.1">
    <property type="nucleotide sequence ID" value="NZ_CP061172.1"/>
</dbReference>
<accession>A0A7H0Y3Z7</accession>
<evidence type="ECO:0000259" key="3">
    <source>
        <dbReference type="Pfam" id="PF07833"/>
    </source>
</evidence>
<gene>
    <name evidence="4" type="ORF">IAQ67_18225</name>
</gene>
<feature type="signal peptide" evidence="2">
    <location>
        <begin position="1"/>
        <end position="27"/>
    </location>
</feature>
<dbReference type="Gene3D" id="3.30.457.10">
    <property type="entry name" value="Copper amine oxidase-like, N-terminal domain"/>
    <property type="match status" value="1"/>
</dbReference>
<dbReference type="InterPro" id="IPR012854">
    <property type="entry name" value="Cu_amine_oxidase-like_N"/>
</dbReference>
<dbReference type="InterPro" id="IPR013783">
    <property type="entry name" value="Ig-like_fold"/>
</dbReference>
<organism evidence="4 5">
    <name type="scientific">Paenibacillus peoriae</name>
    <dbReference type="NCBI Taxonomy" id="59893"/>
    <lineage>
        <taxon>Bacteria</taxon>
        <taxon>Bacillati</taxon>
        <taxon>Bacillota</taxon>
        <taxon>Bacilli</taxon>
        <taxon>Bacillales</taxon>
        <taxon>Paenibacillaceae</taxon>
        <taxon>Paenibacillus</taxon>
    </lineage>
</organism>
<feature type="domain" description="Copper amine oxidase-like N-terminal" evidence="3">
    <location>
        <begin position="132"/>
        <end position="236"/>
    </location>
</feature>
<dbReference type="Proteomes" id="UP000516384">
    <property type="component" value="Chromosome"/>
</dbReference>
<feature type="region of interest" description="Disordered" evidence="1">
    <location>
        <begin position="42"/>
        <end position="94"/>
    </location>
</feature>
<protein>
    <submittedName>
        <fullName evidence="4">Copper amine oxidase N-terminal domain-containing protein</fullName>
    </submittedName>
</protein>
<sequence length="740" mass="80019">MNFKKWTMLTALAVAQVAAVAPVGAEAASTTVQSTDSVSAQQAQANVADSGVQNSIGDQDGTSTQNDTVTPNNTGVSNDPLTGLPTDTTNGSNVSNDVYGGDGTITNPGGAPTSMGANQLILYLNSAKMEQNGQVYTATQPMTVKDGVSYVAIRSLVSRVGLQFSYDTATKETVITQGTNVMRFKTDSKVYTVNGEARQMKGPAFQQKNVFMVPLTSITQALNIPYTVNNTTKQVIMDLNQKPKASFTVQQKDIYAGETQVTYLTKESSPTGLPIVNQRWEGKQDVFQEPGTYVVTYSVLDSAGNWSDPYSVTITVRPPNQPPVALFTTDKKEYKMGEKITITDLSTDDENAITKRDWENKKLAFFQPGDVTITLTVTDKHGATGTKSETIKITNELLYNEDDFNKIFTPYGDKYTVDGSQVPTMATIPLTSTSSPRLLIRANSPERVFQDGIVYQETGSGSTRILVHHVNETGRDVKMYVIATNNNITPANMNVENSGFAGPSEFATAAGKVSIQRYFQSMQDGSKRSSTVLNPGESRIILEDLNAQKIKQKQVISLLSDLYTDQPIQYTVIVLDANVDPLTVLPTLAKLPKDGIHNRGTYANSDITLNYTEEVGKTAQRIVLGDNKVDPNLIGTDGLDGSSASNAGNFGVVYKVKLDHVAPYSLITFNPRGGEYSGYAMVNNQVVGIPTNGAVWAPNEMSVLYRTGHIEESVEMYFTAAAGSNLPVSVVVMPLPAIKN</sequence>
<dbReference type="Pfam" id="PF07833">
    <property type="entry name" value="Cu_amine_oxidN1"/>
    <property type="match status" value="1"/>
</dbReference>
<evidence type="ECO:0000256" key="1">
    <source>
        <dbReference type="SAM" id="MobiDB-lite"/>
    </source>
</evidence>
<feature type="chain" id="PRO_5028872577" evidence="2">
    <location>
        <begin position="28"/>
        <end position="740"/>
    </location>
</feature>
<evidence type="ECO:0000313" key="4">
    <source>
        <dbReference type="EMBL" id="QNR65805.1"/>
    </source>
</evidence>
<dbReference type="EMBL" id="CP061172">
    <property type="protein sequence ID" value="QNR65805.1"/>
    <property type="molecule type" value="Genomic_DNA"/>
</dbReference>
<dbReference type="InterPro" id="IPR035986">
    <property type="entry name" value="PKD_dom_sf"/>
</dbReference>
<proteinExistence type="predicted"/>